<organism evidence="2 3">
    <name type="scientific">Arthrobacter globiformis (strain ATCC 8010 / DSM 20124 / JCM 1332 / NBRC 12137 / NCIMB 8907 / NRRL B-2979 / 168)</name>
    <dbReference type="NCBI Taxonomy" id="1077972"/>
    <lineage>
        <taxon>Bacteria</taxon>
        <taxon>Bacillati</taxon>
        <taxon>Actinomycetota</taxon>
        <taxon>Actinomycetes</taxon>
        <taxon>Micrococcales</taxon>
        <taxon>Micrococcaceae</taxon>
        <taxon>Arthrobacter</taxon>
    </lineage>
</organism>
<dbReference type="InterPro" id="IPR047900">
    <property type="entry name" value="Choice_anch_G"/>
</dbReference>
<feature type="chain" id="PRO_5003537576" description="Choice-of-anchor G family protein" evidence="1">
    <location>
        <begin position="40"/>
        <end position="556"/>
    </location>
</feature>
<feature type="signal peptide" evidence="1">
    <location>
        <begin position="1"/>
        <end position="39"/>
    </location>
</feature>
<evidence type="ECO:0000256" key="1">
    <source>
        <dbReference type="SAM" id="SignalP"/>
    </source>
</evidence>
<name>H0QHR5_ARTG1</name>
<gene>
    <name evidence="2" type="ORF">ARGLB_014_00080</name>
</gene>
<keyword evidence="3" id="KW-1185">Reference proteome</keyword>
<evidence type="ECO:0000313" key="3">
    <source>
        <dbReference type="Proteomes" id="UP000003828"/>
    </source>
</evidence>
<dbReference type="STRING" id="1077972.ARGLB_014_00080"/>
<accession>H0QHR5</accession>
<dbReference type="RefSeq" id="WP_003798403.1">
    <property type="nucleotide sequence ID" value="NZ_BAEG01000014.1"/>
</dbReference>
<comment type="caution">
    <text evidence="2">The sequence shown here is derived from an EMBL/GenBank/DDBJ whole genome shotgun (WGS) entry which is preliminary data.</text>
</comment>
<dbReference type="Proteomes" id="UP000003828">
    <property type="component" value="Unassembled WGS sequence"/>
</dbReference>
<protein>
    <recommendedName>
        <fullName evidence="4">Choice-of-anchor G family protein</fullName>
    </recommendedName>
</protein>
<sequence>MRASLKSVARVIVGTPRHSLLVAAAAAISLAAGTTITTAAWTDDEWVGSAVGVGTPGGCTTNSLFTTQSWARQLSGSVLNTSLDSTAGVEGLTVTNNGTTASPVPVTATPVPGTADAFVSKLPVTVLGGTVVEAALGLGVPVGGIGSYTQWAQARGSGQSRGASGLVSDQSGATDVGGTANGAATAPKAASISLGNILPGSLAGATLDVGAVVSSAALDGCVMTNGWPTPDATPTVQRDYGIASLDLNAKVPAVEAVAPPVNAALNGLPTTLDDLESNLVQSLTSDVENILDSLGVVTATTTASLSGLNLEPVRDILRKPQSEGAVTVTLNTGEVRVDLTKLPGGASISKDLRPNSPVVLTAENIAQMESDVGLLIRRIMTQLRAALDAVTLEATVRANVRVPLTGIAIGSAEITIRGTLGQFRAGTAPPPTTAAVGLDVTALLSSLTTTAVGTVADAVVAPTDAIVSSLQATLDPLKVTARSAVGSVLDTVGSLVAINVNVQPDQPWPGTKPADVTAAAGEYKVSAVRVGLIDNAGLLSLSLGNSSAGPVALRVP</sequence>
<dbReference type="OrthoDB" id="4946241at2"/>
<keyword evidence="1" id="KW-0732">Signal</keyword>
<evidence type="ECO:0008006" key="4">
    <source>
        <dbReference type="Google" id="ProtNLM"/>
    </source>
</evidence>
<reference evidence="2 3" key="1">
    <citation type="submission" date="2011-12" db="EMBL/GenBank/DDBJ databases">
        <title>Whole genome shotgun sequence of Arthrobacter globiformis NBRC 12137.</title>
        <authorList>
            <person name="Miyazawa S."/>
            <person name="Hosoyama A."/>
            <person name="Tsuchikane K."/>
            <person name="Katsumata H."/>
            <person name="Yamazaki S."/>
            <person name="Fujita N."/>
        </authorList>
    </citation>
    <scope>NUCLEOTIDE SEQUENCE [LARGE SCALE GENOMIC DNA]</scope>
    <source>
        <strain evidence="2 3">NBRC 12137</strain>
    </source>
</reference>
<dbReference type="EMBL" id="BAEG01000014">
    <property type="protein sequence ID" value="GAB12366.1"/>
    <property type="molecule type" value="Genomic_DNA"/>
</dbReference>
<dbReference type="NCBIfam" id="NF033766">
    <property type="entry name" value="choice_anch_G"/>
    <property type="match status" value="1"/>
</dbReference>
<dbReference type="eggNOG" id="ENOG5032FW0">
    <property type="taxonomic scope" value="Bacteria"/>
</dbReference>
<evidence type="ECO:0000313" key="2">
    <source>
        <dbReference type="EMBL" id="GAB12366.1"/>
    </source>
</evidence>
<dbReference type="AlphaFoldDB" id="H0QHR5"/>
<proteinExistence type="predicted"/>